<dbReference type="SUPFAM" id="SSF52096">
    <property type="entry name" value="ClpP/crotonase"/>
    <property type="match status" value="1"/>
</dbReference>
<protein>
    <submittedName>
        <fullName evidence="1">ATP-dependent Clp protease proteolytic subunit</fullName>
    </submittedName>
</protein>
<dbReference type="InterPro" id="IPR023562">
    <property type="entry name" value="ClpP/TepA"/>
</dbReference>
<accession>A0ABS1RLB7</accession>
<evidence type="ECO:0000313" key="2">
    <source>
        <dbReference type="Proteomes" id="UP000635853"/>
    </source>
</evidence>
<evidence type="ECO:0000313" key="1">
    <source>
        <dbReference type="EMBL" id="MBL3580438.1"/>
    </source>
</evidence>
<keyword evidence="1" id="KW-0378">Hydrolase</keyword>
<proteinExistence type="predicted"/>
<gene>
    <name evidence="1" type="ORF">JMJ92_20150</name>
</gene>
<dbReference type="GO" id="GO:0008233">
    <property type="term" value="F:peptidase activity"/>
    <property type="evidence" value="ECO:0007669"/>
    <property type="project" value="UniProtKB-KW"/>
</dbReference>
<reference evidence="2" key="1">
    <citation type="submission" date="2021-01" db="EMBL/GenBank/DDBJ databases">
        <title>Draft genomes of Rhodovulum sulfidophilum.</title>
        <authorList>
            <person name="Guzman M.S."/>
        </authorList>
    </citation>
    <scope>NUCLEOTIDE SEQUENCE [LARGE SCALE GENOMIC DNA]</scope>
    <source>
        <strain evidence="2">AB19</strain>
    </source>
</reference>
<dbReference type="InterPro" id="IPR029045">
    <property type="entry name" value="ClpP/crotonase-like_dom_sf"/>
</dbReference>
<dbReference type="EMBL" id="JAESIL010000145">
    <property type="protein sequence ID" value="MBL3580438.1"/>
    <property type="molecule type" value="Genomic_DNA"/>
</dbReference>
<dbReference type="RefSeq" id="WP_202299537.1">
    <property type="nucleotide sequence ID" value="NZ_JAESIL010000145.1"/>
</dbReference>
<sequence>MTETLHIYGPIGEGENTPPRIGAFLDDNAGVPVVIAVNSYGGIASDGAAILAQLEQHGQVRVEVLGVAASAASLLVMGAAEIAMHRAAHLMIHEPSNLAWGTADR</sequence>
<feature type="non-terminal residue" evidence="1">
    <location>
        <position position="105"/>
    </location>
</feature>
<organism evidence="1 2">
    <name type="scientific">Rhodovulum visakhapatnamense</name>
    <dbReference type="NCBI Taxonomy" id="364297"/>
    <lineage>
        <taxon>Bacteria</taxon>
        <taxon>Pseudomonadati</taxon>
        <taxon>Pseudomonadota</taxon>
        <taxon>Alphaproteobacteria</taxon>
        <taxon>Rhodobacterales</taxon>
        <taxon>Paracoccaceae</taxon>
        <taxon>Rhodovulum</taxon>
    </lineage>
</organism>
<dbReference type="GO" id="GO:0006508">
    <property type="term" value="P:proteolysis"/>
    <property type="evidence" value="ECO:0007669"/>
    <property type="project" value="UniProtKB-KW"/>
</dbReference>
<dbReference type="Gene3D" id="3.90.226.10">
    <property type="entry name" value="2-enoyl-CoA Hydratase, Chain A, domain 1"/>
    <property type="match status" value="1"/>
</dbReference>
<name>A0ABS1RLB7_9RHOB</name>
<dbReference type="Proteomes" id="UP000635853">
    <property type="component" value="Unassembled WGS sequence"/>
</dbReference>
<keyword evidence="1" id="KW-0645">Protease</keyword>
<keyword evidence="2" id="KW-1185">Reference proteome</keyword>
<comment type="caution">
    <text evidence="1">The sequence shown here is derived from an EMBL/GenBank/DDBJ whole genome shotgun (WGS) entry which is preliminary data.</text>
</comment>
<dbReference type="Pfam" id="PF00574">
    <property type="entry name" value="CLP_protease"/>
    <property type="match status" value="1"/>
</dbReference>